<dbReference type="OrthoDB" id="1933717at2759"/>
<protein>
    <recommendedName>
        <fullName evidence="6">3-oxoacyl-[acyl-carrier-protein] reductase</fullName>
    </recommendedName>
</protein>
<evidence type="ECO:0000256" key="3">
    <source>
        <dbReference type="RuleBase" id="RU000363"/>
    </source>
</evidence>
<proteinExistence type="inferred from homology"/>
<dbReference type="InterPro" id="IPR002347">
    <property type="entry name" value="SDR_fam"/>
</dbReference>
<reference evidence="4 5" key="1">
    <citation type="submission" date="2014-06" db="EMBL/GenBank/DDBJ databases">
        <authorList>
            <consortium name="DOE Joint Genome Institute"/>
            <person name="Kuo A."/>
            <person name="Kohler A."/>
            <person name="Nagy L.G."/>
            <person name="Floudas D."/>
            <person name="Copeland A."/>
            <person name="Barry K.W."/>
            <person name="Cichocki N."/>
            <person name="Veneault-Fourrey C."/>
            <person name="LaButti K."/>
            <person name="Lindquist E.A."/>
            <person name="Lipzen A."/>
            <person name="Lundell T."/>
            <person name="Morin E."/>
            <person name="Murat C."/>
            <person name="Sun H."/>
            <person name="Tunlid A."/>
            <person name="Henrissat B."/>
            <person name="Grigoriev I.V."/>
            <person name="Hibbett D.S."/>
            <person name="Martin F."/>
            <person name="Nordberg H.P."/>
            <person name="Cantor M.N."/>
            <person name="Hua S.X."/>
        </authorList>
    </citation>
    <scope>NUCLEOTIDE SEQUENCE [LARGE SCALE GENOMIC DNA]</scope>
    <source>
        <strain evidence="4 5">ATCC 200175</strain>
    </source>
</reference>
<accession>A0A0C9TXD4</accession>
<dbReference type="Gene3D" id="3.40.50.720">
    <property type="entry name" value="NAD(P)-binding Rossmann-like Domain"/>
    <property type="match status" value="1"/>
</dbReference>
<dbReference type="PRINTS" id="PR00081">
    <property type="entry name" value="GDHRDH"/>
</dbReference>
<dbReference type="HOGENOM" id="CLU_010194_2_10_1"/>
<organism evidence="4 5">
    <name type="scientific">Paxillus involutus ATCC 200175</name>
    <dbReference type="NCBI Taxonomy" id="664439"/>
    <lineage>
        <taxon>Eukaryota</taxon>
        <taxon>Fungi</taxon>
        <taxon>Dikarya</taxon>
        <taxon>Basidiomycota</taxon>
        <taxon>Agaricomycotina</taxon>
        <taxon>Agaricomycetes</taxon>
        <taxon>Agaricomycetidae</taxon>
        <taxon>Boletales</taxon>
        <taxon>Paxilineae</taxon>
        <taxon>Paxillaceae</taxon>
        <taxon>Paxillus</taxon>
    </lineage>
</organism>
<evidence type="ECO:0000256" key="1">
    <source>
        <dbReference type="ARBA" id="ARBA00006484"/>
    </source>
</evidence>
<dbReference type="EMBL" id="KN819339">
    <property type="protein sequence ID" value="KIJ14933.1"/>
    <property type="molecule type" value="Genomic_DNA"/>
</dbReference>
<reference evidence="5" key="2">
    <citation type="submission" date="2015-01" db="EMBL/GenBank/DDBJ databases">
        <title>Evolutionary Origins and Diversification of the Mycorrhizal Mutualists.</title>
        <authorList>
            <consortium name="DOE Joint Genome Institute"/>
            <consortium name="Mycorrhizal Genomics Consortium"/>
            <person name="Kohler A."/>
            <person name="Kuo A."/>
            <person name="Nagy L.G."/>
            <person name="Floudas D."/>
            <person name="Copeland A."/>
            <person name="Barry K.W."/>
            <person name="Cichocki N."/>
            <person name="Veneault-Fourrey C."/>
            <person name="LaButti K."/>
            <person name="Lindquist E.A."/>
            <person name="Lipzen A."/>
            <person name="Lundell T."/>
            <person name="Morin E."/>
            <person name="Murat C."/>
            <person name="Riley R."/>
            <person name="Ohm R."/>
            <person name="Sun H."/>
            <person name="Tunlid A."/>
            <person name="Henrissat B."/>
            <person name="Grigoriev I.V."/>
            <person name="Hibbett D.S."/>
            <person name="Martin F."/>
        </authorList>
    </citation>
    <scope>NUCLEOTIDE SEQUENCE [LARGE SCALE GENOMIC DNA]</scope>
    <source>
        <strain evidence="5">ATCC 200175</strain>
    </source>
</reference>
<dbReference type="PRINTS" id="PR00080">
    <property type="entry name" value="SDRFAMILY"/>
</dbReference>
<dbReference type="GO" id="GO:0016491">
    <property type="term" value="F:oxidoreductase activity"/>
    <property type="evidence" value="ECO:0007669"/>
    <property type="project" value="UniProtKB-KW"/>
</dbReference>
<evidence type="ECO:0000313" key="4">
    <source>
        <dbReference type="EMBL" id="KIJ14933.1"/>
    </source>
</evidence>
<evidence type="ECO:0008006" key="6">
    <source>
        <dbReference type="Google" id="ProtNLM"/>
    </source>
</evidence>
<sequence length="270" mass="29181">MRLCTTVSKAKLDMGLHDIIRHYERSKFWSQRGSCIGRQTAIALSAAGWSLTLTARRLTQLEETKAACANPESCLLVDGDITSEAFVKTLFDQTIERFGRLDLLFNNAGISDKVYPIEEMPLELFTSVVNVNLVASFLCTREAFKIFKSQTPTGGRIINNGSLAAHVPRPNSAAYACSKHAVSGLTKSSAIEGRSFDISVTQIDIGNAHTSMTAGHTLGALQPDGRRVDEPTFNVVHVAQTIVHVASLPNSVTMLEVNIMATGAPYAGRG</sequence>
<dbReference type="InterPro" id="IPR036291">
    <property type="entry name" value="NAD(P)-bd_dom_sf"/>
</dbReference>
<dbReference type="PANTHER" id="PTHR43669">
    <property type="entry name" value="5-KETO-D-GLUCONATE 5-REDUCTASE"/>
    <property type="match status" value="1"/>
</dbReference>
<dbReference type="SUPFAM" id="SSF51735">
    <property type="entry name" value="NAD(P)-binding Rossmann-fold domains"/>
    <property type="match status" value="1"/>
</dbReference>
<comment type="similarity">
    <text evidence="1 3">Belongs to the short-chain dehydrogenases/reductases (SDR) family.</text>
</comment>
<dbReference type="AlphaFoldDB" id="A0A0C9TXD4"/>
<keyword evidence="2" id="KW-0560">Oxidoreductase</keyword>
<dbReference type="Pfam" id="PF00106">
    <property type="entry name" value="adh_short"/>
    <property type="match status" value="1"/>
</dbReference>
<evidence type="ECO:0000256" key="2">
    <source>
        <dbReference type="ARBA" id="ARBA00023002"/>
    </source>
</evidence>
<gene>
    <name evidence="4" type="ORF">PAXINDRAFT_163167</name>
</gene>
<name>A0A0C9TXD4_PAXIN</name>
<dbReference type="Proteomes" id="UP000053647">
    <property type="component" value="Unassembled WGS sequence"/>
</dbReference>
<dbReference type="PANTHER" id="PTHR43669:SF3">
    <property type="entry name" value="ALCOHOL DEHYDROGENASE, PUTATIVE (AFU_ORTHOLOGUE AFUA_3G03445)-RELATED"/>
    <property type="match status" value="1"/>
</dbReference>
<keyword evidence="5" id="KW-1185">Reference proteome</keyword>
<dbReference type="CDD" id="cd05233">
    <property type="entry name" value="SDR_c"/>
    <property type="match status" value="1"/>
</dbReference>
<evidence type="ECO:0000313" key="5">
    <source>
        <dbReference type="Proteomes" id="UP000053647"/>
    </source>
</evidence>